<evidence type="ECO:0000256" key="1">
    <source>
        <dbReference type="SAM" id="MobiDB-lite"/>
    </source>
</evidence>
<dbReference type="EMBL" id="HBFK01005005">
    <property type="protein sequence ID" value="CAD8736499.1"/>
    <property type="molecule type" value="Transcribed_RNA"/>
</dbReference>
<feature type="chain" id="PRO_5030159983" evidence="3">
    <location>
        <begin position="23"/>
        <end position="193"/>
    </location>
</feature>
<sequence>MVGRTAVALVAVFAIAAMQVGGSRVEARQQSLLAEVGEGAVQQTTSLITKSHAEVIANLKKDAENQKKILAEKSRRRSGGDDTSAHSMSPHLSHHAARGEEAGSGHRGRSAAQGKVGVQQSIHGVLKLPPDEATPFFDTYVLKYAFPTIALICSCLACILFRTMRMYQKERWKGTSYFHGARRSAESLLPGLK</sequence>
<name>A0A6U2GTH2_HEMAN</name>
<protein>
    <submittedName>
        <fullName evidence="4">Uncharacterized protein</fullName>
    </submittedName>
</protein>
<accession>A0A6U2GTH2</accession>
<feature type="compositionally biased region" description="Basic and acidic residues" evidence="1">
    <location>
        <begin position="70"/>
        <end position="84"/>
    </location>
</feature>
<reference evidence="4" key="1">
    <citation type="submission" date="2021-01" db="EMBL/GenBank/DDBJ databases">
        <authorList>
            <person name="Corre E."/>
            <person name="Pelletier E."/>
            <person name="Niang G."/>
            <person name="Scheremetjew M."/>
            <person name="Finn R."/>
            <person name="Kale V."/>
            <person name="Holt S."/>
            <person name="Cochrane G."/>
            <person name="Meng A."/>
            <person name="Brown T."/>
            <person name="Cohen L."/>
        </authorList>
    </citation>
    <scope>NUCLEOTIDE SEQUENCE</scope>
    <source>
        <strain evidence="4">CCMP441</strain>
    </source>
</reference>
<keyword evidence="2" id="KW-0472">Membrane</keyword>
<keyword evidence="2" id="KW-1133">Transmembrane helix</keyword>
<feature type="signal peptide" evidence="3">
    <location>
        <begin position="1"/>
        <end position="22"/>
    </location>
</feature>
<evidence type="ECO:0000256" key="2">
    <source>
        <dbReference type="SAM" id="Phobius"/>
    </source>
</evidence>
<proteinExistence type="predicted"/>
<feature type="region of interest" description="Disordered" evidence="1">
    <location>
        <begin position="70"/>
        <end position="114"/>
    </location>
</feature>
<evidence type="ECO:0000313" key="4">
    <source>
        <dbReference type="EMBL" id="CAD8736499.1"/>
    </source>
</evidence>
<keyword evidence="3" id="KW-0732">Signal</keyword>
<dbReference type="AlphaFoldDB" id="A0A6U2GTH2"/>
<feature type="transmembrane region" description="Helical" evidence="2">
    <location>
        <begin position="144"/>
        <end position="163"/>
    </location>
</feature>
<evidence type="ECO:0000256" key="3">
    <source>
        <dbReference type="SAM" id="SignalP"/>
    </source>
</evidence>
<organism evidence="4">
    <name type="scientific">Hemiselmis andersenii</name>
    <name type="common">Cryptophyte alga</name>
    <dbReference type="NCBI Taxonomy" id="464988"/>
    <lineage>
        <taxon>Eukaryota</taxon>
        <taxon>Cryptophyceae</taxon>
        <taxon>Cryptomonadales</taxon>
        <taxon>Hemiselmidaceae</taxon>
        <taxon>Hemiselmis</taxon>
    </lineage>
</organism>
<gene>
    <name evidence="4" type="ORF">HAND1043_LOCUS2991</name>
</gene>
<keyword evidence="2" id="KW-0812">Transmembrane</keyword>